<keyword evidence="3" id="KW-0862">Zinc</keyword>
<dbReference type="PROSITE" id="PS00972">
    <property type="entry name" value="USP_1"/>
    <property type="match status" value="1"/>
</dbReference>
<evidence type="ECO:0000259" key="6">
    <source>
        <dbReference type="PROSITE" id="PS50235"/>
    </source>
</evidence>
<evidence type="ECO:0000256" key="3">
    <source>
        <dbReference type="ARBA" id="ARBA00022833"/>
    </source>
</evidence>
<dbReference type="AlphaFoldDB" id="A0A8H5HZR8"/>
<feature type="domain" description="UBP-type" evidence="7">
    <location>
        <begin position="34"/>
        <end position="131"/>
    </location>
</feature>
<dbReference type="Proteomes" id="UP000518752">
    <property type="component" value="Unassembled WGS sequence"/>
</dbReference>
<dbReference type="Pfam" id="PF02148">
    <property type="entry name" value="zf-UBP"/>
    <property type="match status" value="1"/>
</dbReference>
<dbReference type="InterPro" id="IPR038765">
    <property type="entry name" value="Papain-like_cys_pep_sf"/>
</dbReference>
<protein>
    <recommendedName>
        <fullName evidence="5">Ubiquitin carboxyl-terminal hydrolase</fullName>
        <ecNumber evidence="5">3.4.19.12</ecNumber>
    </recommendedName>
</protein>
<evidence type="ECO:0000256" key="4">
    <source>
        <dbReference type="PROSITE-ProRule" id="PRU00502"/>
    </source>
</evidence>
<accession>A0A8H5HZR8</accession>
<organism evidence="8 9">
    <name type="scientific">Collybiopsis confluens</name>
    <dbReference type="NCBI Taxonomy" id="2823264"/>
    <lineage>
        <taxon>Eukaryota</taxon>
        <taxon>Fungi</taxon>
        <taxon>Dikarya</taxon>
        <taxon>Basidiomycota</taxon>
        <taxon>Agaricomycotina</taxon>
        <taxon>Agaricomycetes</taxon>
        <taxon>Agaricomycetidae</taxon>
        <taxon>Agaricales</taxon>
        <taxon>Marasmiineae</taxon>
        <taxon>Omphalotaceae</taxon>
        <taxon>Collybiopsis</taxon>
    </lineage>
</organism>
<dbReference type="InterPro" id="IPR001607">
    <property type="entry name" value="Znf_UBP"/>
</dbReference>
<feature type="domain" description="USP" evidence="6">
    <location>
        <begin position="168"/>
        <end position="490"/>
    </location>
</feature>
<dbReference type="GO" id="GO:0006508">
    <property type="term" value="P:proteolysis"/>
    <property type="evidence" value="ECO:0007669"/>
    <property type="project" value="UniProtKB-KW"/>
</dbReference>
<proteinExistence type="inferred from homology"/>
<dbReference type="GO" id="GO:0008270">
    <property type="term" value="F:zinc ion binding"/>
    <property type="evidence" value="ECO:0007669"/>
    <property type="project" value="UniProtKB-KW"/>
</dbReference>
<comment type="similarity">
    <text evidence="5">Belongs to the peptidase C19 family.</text>
</comment>
<gene>
    <name evidence="8" type="ORF">D9757_002142</name>
</gene>
<evidence type="ECO:0000256" key="2">
    <source>
        <dbReference type="ARBA" id="ARBA00022771"/>
    </source>
</evidence>
<keyword evidence="9" id="KW-1185">Reference proteome</keyword>
<keyword evidence="5" id="KW-0378">Hydrolase</keyword>
<dbReference type="SUPFAM" id="SSF57850">
    <property type="entry name" value="RING/U-box"/>
    <property type="match status" value="1"/>
</dbReference>
<evidence type="ECO:0000313" key="9">
    <source>
        <dbReference type="Proteomes" id="UP000518752"/>
    </source>
</evidence>
<dbReference type="EC" id="3.4.19.12" evidence="5"/>
<dbReference type="InterPro" id="IPR028889">
    <property type="entry name" value="USP"/>
</dbReference>
<evidence type="ECO:0000313" key="8">
    <source>
        <dbReference type="EMBL" id="KAF5392434.1"/>
    </source>
</evidence>
<dbReference type="InterPro" id="IPR013083">
    <property type="entry name" value="Znf_RING/FYVE/PHD"/>
</dbReference>
<keyword evidence="5" id="KW-0788">Thiol protease</keyword>
<keyword evidence="2 4" id="KW-0863">Zinc-finger</keyword>
<dbReference type="OrthoDB" id="289038at2759"/>
<dbReference type="GO" id="GO:0004843">
    <property type="term" value="F:cysteine-type deubiquitinase activity"/>
    <property type="evidence" value="ECO:0007669"/>
    <property type="project" value="UniProtKB-UniRule"/>
</dbReference>
<dbReference type="Gene3D" id="3.30.40.10">
    <property type="entry name" value="Zinc/RING finger domain, C3HC4 (zinc finger)"/>
    <property type="match status" value="1"/>
</dbReference>
<dbReference type="SUPFAM" id="SSF54001">
    <property type="entry name" value="Cysteine proteinases"/>
    <property type="match status" value="1"/>
</dbReference>
<name>A0A8H5HZR8_9AGAR</name>
<keyword evidence="5" id="KW-0645">Protease</keyword>
<dbReference type="GO" id="GO:0016579">
    <property type="term" value="P:protein deubiquitination"/>
    <property type="evidence" value="ECO:0007669"/>
    <property type="project" value="InterPro"/>
</dbReference>
<dbReference type="PROSITE" id="PS50235">
    <property type="entry name" value="USP_3"/>
    <property type="match status" value="1"/>
</dbReference>
<dbReference type="Pfam" id="PF00443">
    <property type="entry name" value="UCH"/>
    <property type="match status" value="1"/>
</dbReference>
<dbReference type="InterPro" id="IPR050164">
    <property type="entry name" value="Peptidase_C19"/>
</dbReference>
<dbReference type="GO" id="GO:0005634">
    <property type="term" value="C:nucleus"/>
    <property type="evidence" value="ECO:0007669"/>
    <property type="project" value="TreeGrafter"/>
</dbReference>
<evidence type="ECO:0000259" key="7">
    <source>
        <dbReference type="PROSITE" id="PS50271"/>
    </source>
</evidence>
<sequence length="539" mass="61245">MSLYSPDDYEPCSHLTAEFRGALKDKYKKVISWNISRHANGKSFLKRRKVSAPTCGTCKIAMSRPFVCLHCSYSGCWANSHIVDHLKQENHLLCADVTSGAVFCSVCDDIVHNRALERTYVESHLNVEEKLSVWKIPREPFKFWDPSTDSNDSESLKGTTPISCQGRRGLLNLGQTCYLNVVLQSFVHNPFLRNHFLGDKHNHKLCKIQDCACCEMDKLFIEVYSEDSAPYGPVSFLATTWRKSTELAGYAQHDAHEFFISSLNHIHSNCKGSTNISCNCIVHSTFAGQLQSDVKCERCGNVTITLDPMLDISLELKDKLVRDNPAVSLAACLQKFTQFERLGPKEYTCSKCGKGSHSANKRLSFRKLPPVLSFQFKWVVSQRFEHKVSDKSAASRKLDSPVRIPAVLDMMPFTTVTTKDNSKENSGSPAMYQYELFAVINHKGQMENGHYTNFARFDSQWYRFDDDKVTHSTLGACLKSAPYMCFYVKKHLEYKTHSIPTYVRARETEAVKERELEREKEAKEAARQKELEDALLATV</sequence>
<comment type="catalytic activity">
    <reaction evidence="5">
        <text>Thiol-dependent hydrolysis of ester, thioester, amide, peptide and isopeptide bonds formed by the C-terminal Gly of ubiquitin (a 76-residue protein attached to proteins as an intracellular targeting signal).</text>
        <dbReference type="EC" id="3.4.19.12"/>
    </reaction>
</comment>
<keyword evidence="1" id="KW-0479">Metal-binding</keyword>
<dbReference type="EMBL" id="JAACJN010000005">
    <property type="protein sequence ID" value="KAF5392434.1"/>
    <property type="molecule type" value="Genomic_DNA"/>
</dbReference>
<dbReference type="PROSITE" id="PS00973">
    <property type="entry name" value="USP_2"/>
    <property type="match status" value="1"/>
</dbReference>
<dbReference type="PANTHER" id="PTHR24006:SF937">
    <property type="entry name" value="UBIQUITIN CARBOXYL-TERMINAL HYDROLASE"/>
    <property type="match status" value="1"/>
</dbReference>
<dbReference type="PROSITE" id="PS50271">
    <property type="entry name" value="ZF_UBP"/>
    <property type="match status" value="1"/>
</dbReference>
<dbReference type="InterPro" id="IPR018200">
    <property type="entry name" value="USP_CS"/>
</dbReference>
<dbReference type="PANTHER" id="PTHR24006">
    <property type="entry name" value="UBIQUITIN CARBOXYL-TERMINAL HYDROLASE"/>
    <property type="match status" value="1"/>
</dbReference>
<evidence type="ECO:0000256" key="5">
    <source>
        <dbReference type="RuleBase" id="RU366025"/>
    </source>
</evidence>
<dbReference type="InterPro" id="IPR001394">
    <property type="entry name" value="Peptidase_C19_UCH"/>
</dbReference>
<dbReference type="Gene3D" id="3.90.70.10">
    <property type="entry name" value="Cysteine proteinases"/>
    <property type="match status" value="1"/>
</dbReference>
<evidence type="ECO:0000256" key="1">
    <source>
        <dbReference type="ARBA" id="ARBA00022723"/>
    </source>
</evidence>
<dbReference type="SMART" id="SM00290">
    <property type="entry name" value="ZnF_UBP"/>
    <property type="match status" value="1"/>
</dbReference>
<keyword evidence="5" id="KW-0833">Ubl conjugation pathway</keyword>
<dbReference type="GO" id="GO:0005829">
    <property type="term" value="C:cytosol"/>
    <property type="evidence" value="ECO:0007669"/>
    <property type="project" value="TreeGrafter"/>
</dbReference>
<reference evidence="8 9" key="1">
    <citation type="journal article" date="2020" name="ISME J.">
        <title>Uncovering the hidden diversity of litter-decomposition mechanisms in mushroom-forming fungi.</title>
        <authorList>
            <person name="Floudas D."/>
            <person name="Bentzer J."/>
            <person name="Ahren D."/>
            <person name="Johansson T."/>
            <person name="Persson P."/>
            <person name="Tunlid A."/>
        </authorList>
    </citation>
    <scope>NUCLEOTIDE SEQUENCE [LARGE SCALE GENOMIC DNA]</scope>
    <source>
        <strain evidence="8 9">CBS 406.79</strain>
    </source>
</reference>
<comment type="caution">
    <text evidence="8">The sequence shown here is derived from an EMBL/GenBank/DDBJ whole genome shotgun (WGS) entry which is preliminary data.</text>
</comment>